<dbReference type="Proteomes" id="UP001159428">
    <property type="component" value="Unassembled WGS sequence"/>
</dbReference>
<keyword evidence="13" id="KW-1185">Reference proteome</keyword>
<dbReference type="PRINTS" id="PR00757">
    <property type="entry name" value="AMINEOXDASEF"/>
</dbReference>
<dbReference type="Gene3D" id="3.50.50.60">
    <property type="entry name" value="FAD/NAD(P)-binding domain"/>
    <property type="match status" value="1"/>
</dbReference>
<dbReference type="GO" id="GO:0008131">
    <property type="term" value="F:primary methylamine oxidase activity"/>
    <property type="evidence" value="ECO:0007669"/>
    <property type="project" value="UniProtKB-ARBA"/>
</dbReference>
<feature type="domain" description="Amine oxidase" evidence="11">
    <location>
        <begin position="39"/>
        <end position="305"/>
    </location>
</feature>
<name>A0AAU9WXW5_9CNID</name>
<comment type="similarity">
    <text evidence="3 10">Belongs to the flavin monoamine oxidase family.</text>
</comment>
<dbReference type="GO" id="GO:0005741">
    <property type="term" value="C:mitochondrial outer membrane"/>
    <property type="evidence" value="ECO:0007669"/>
    <property type="project" value="UniProtKB-SubCell"/>
</dbReference>
<comment type="caution">
    <text evidence="12">The sequence shown here is derived from an EMBL/GenBank/DDBJ whole genome shotgun (WGS) entry which is preliminary data.</text>
</comment>
<keyword evidence="10" id="KW-0812">Transmembrane</keyword>
<feature type="transmembrane region" description="Helical" evidence="10">
    <location>
        <begin position="343"/>
        <end position="364"/>
    </location>
</feature>
<organism evidence="12 13">
    <name type="scientific">Pocillopora meandrina</name>
    <dbReference type="NCBI Taxonomy" id="46732"/>
    <lineage>
        <taxon>Eukaryota</taxon>
        <taxon>Metazoa</taxon>
        <taxon>Cnidaria</taxon>
        <taxon>Anthozoa</taxon>
        <taxon>Hexacorallia</taxon>
        <taxon>Scleractinia</taxon>
        <taxon>Astrocoeniina</taxon>
        <taxon>Pocilloporidae</taxon>
        <taxon>Pocillopora</taxon>
    </lineage>
</organism>
<keyword evidence="10" id="KW-0285">Flavoprotein</keyword>
<accession>A0AAU9WXW5</accession>
<evidence type="ECO:0000256" key="10">
    <source>
        <dbReference type="RuleBase" id="RU362067"/>
    </source>
</evidence>
<evidence type="ECO:0000313" key="12">
    <source>
        <dbReference type="EMBL" id="CAH3128613.1"/>
    </source>
</evidence>
<dbReference type="SUPFAM" id="SSF51905">
    <property type="entry name" value="FAD/NAD(P)-binding domain"/>
    <property type="match status" value="1"/>
</dbReference>
<feature type="binding site" evidence="9">
    <location>
        <position position="91"/>
    </location>
    <ligand>
        <name>FAD</name>
        <dbReference type="ChEBI" id="CHEBI:57692"/>
    </ligand>
</feature>
<dbReference type="PANTHER" id="PTHR43563">
    <property type="entry name" value="AMINE OXIDASE"/>
    <property type="match status" value="1"/>
</dbReference>
<evidence type="ECO:0000313" key="13">
    <source>
        <dbReference type="Proteomes" id="UP001159428"/>
    </source>
</evidence>
<keyword evidence="10" id="KW-0274">FAD</keyword>
<protein>
    <recommendedName>
        <fullName evidence="10">Amine oxidase</fullName>
        <ecNumber evidence="10">1.4.3.-</ecNumber>
    </recommendedName>
</protein>
<dbReference type="GO" id="GO:0097621">
    <property type="term" value="F:monoamine oxidase activity"/>
    <property type="evidence" value="ECO:0007669"/>
    <property type="project" value="UniProtKB-EC"/>
</dbReference>
<evidence type="ECO:0000256" key="8">
    <source>
        <dbReference type="ARBA" id="ARBA00049430"/>
    </source>
</evidence>
<comment type="catalytic activity">
    <reaction evidence="6">
        <text>a secondary aliphatic amine + O2 + H2O = a primary amine + an aldehyde + H2O2</text>
        <dbReference type="Rhea" id="RHEA:26414"/>
        <dbReference type="ChEBI" id="CHEBI:15377"/>
        <dbReference type="ChEBI" id="CHEBI:15379"/>
        <dbReference type="ChEBI" id="CHEBI:16240"/>
        <dbReference type="ChEBI" id="CHEBI:17478"/>
        <dbReference type="ChEBI" id="CHEBI:58855"/>
        <dbReference type="ChEBI" id="CHEBI:65296"/>
        <dbReference type="EC" id="1.4.3.4"/>
    </reaction>
</comment>
<dbReference type="AlphaFoldDB" id="A0AAU9WXW5"/>
<comment type="subcellular location">
    <subcellularLocation>
        <location evidence="2">Mitochondrion outer membrane</location>
        <topology evidence="2">Single-pass type IV membrane protein</topology>
        <orientation evidence="2">Cytoplasmic side</orientation>
    </subcellularLocation>
</comment>
<reference evidence="12 13" key="1">
    <citation type="submission" date="2022-05" db="EMBL/GenBank/DDBJ databases">
        <authorList>
            <consortium name="Genoscope - CEA"/>
            <person name="William W."/>
        </authorList>
    </citation>
    <scope>NUCLEOTIDE SEQUENCE [LARGE SCALE GENOMIC DNA]</scope>
</reference>
<evidence type="ECO:0000256" key="4">
    <source>
        <dbReference type="ARBA" id="ARBA00023002"/>
    </source>
</evidence>
<comment type="catalytic activity">
    <reaction evidence="8">
        <text>N-acetylputrescine + O2 + H2O = 4-acetamidobutanal + H2O2 + NH4(+)</text>
        <dbReference type="Rhea" id="RHEA:70283"/>
        <dbReference type="ChEBI" id="CHEBI:7386"/>
        <dbReference type="ChEBI" id="CHEBI:15377"/>
        <dbReference type="ChEBI" id="CHEBI:15379"/>
        <dbReference type="ChEBI" id="CHEBI:16240"/>
        <dbReference type="ChEBI" id="CHEBI:28938"/>
        <dbReference type="ChEBI" id="CHEBI:58263"/>
    </reaction>
    <physiologicalReaction direction="left-to-right" evidence="8">
        <dbReference type="Rhea" id="RHEA:70284"/>
    </physiologicalReaction>
</comment>
<gene>
    <name evidence="12" type="ORF">PMEA_00013029</name>
</gene>
<comment type="function">
    <text evidence="5">Catalyzes the oxidative deamination of primary and some secondary amines such as neurotransmitters, and exogenous amines including the tertiary amine, neurotoxin 1-methyl-4-phenyl-1,2,3,6-tetrahydropyridine (MPTP), with concomitant reduction of oxygen to hydrogen peroxide and participates in the metabolism of neuroactive and vasoactive amines in the central nervous system and peripheral tissues. Preferentially degrades benzylamine and phenylethylamine.</text>
</comment>
<feature type="binding site" evidence="9">
    <location>
        <position position="197"/>
    </location>
    <ligand>
        <name>substrate</name>
    </ligand>
</feature>
<dbReference type="InterPro" id="IPR001613">
    <property type="entry name" value="Flavin_amine_oxidase"/>
</dbReference>
<comment type="cofactor">
    <cofactor evidence="1 10">
        <name>FAD</name>
        <dbReference type="ChEBI" id="CHEBI:57692"/>
    </cofactor>
</comment>
<evidence type="ECO:0000256" key="2">
    <source>
        <dbReference type="ARBA" id="ARBA00004362"/>
    </source>
</evidence>
<dbReference type="EMBL" id="CALNXJ010000023">
    <property type="protein sequence ID" value="CAH3128613.1"/>
    <property type="molecule type" value="Genomic_DNA"/>
</dbReference>
<keyword evidence="10" id="KW-1133">Transmembrane helix</keyword>
<dbReference type="InterPro" id="IPR036188">
    <property type="entry name" value="FAD/NAD-bd_sf"/>
</dbReference>
<evidence type="ECO:0000256" key="3">
    <source>
        <dbReference type="ARBA" id="ARBA00005995"/>
    </source>
</evidence>
<proteinExistence type="inferred from homology"/>
<dbReference type="SUPFAM" id="SSF54373">
    <property type="entry name" value="FAD-linked reductases, C-terminal domain"/>
    <property type="match status" value="1"/>
</dbReference>
<evidence type="ECO:0000259" key="11">
    <source>
        <dbReference type="Pfam" id="PF01593"/>
    </source>
</evidence>
<dbReference type="PANTHER" id="PTHR43563:SF1">
    <property type="entry name" value="AMINE OXIDASE [FLAVIN-CONTAINING] B"/>
    <property type="match status" value="1"/>
</dbReference>
<evidence type="ECO:0000256" key="5">
    <source>
        <dbReference type="ARBA" id="ARBA00045409"/>
    </source>
</evidence>
<evidence type="ECO:0000256" key="6">
    <source>
        <dbReference type="ARBA" id="ARBA00048448"/>
    </source>
</evidence>
<evidence type="ECO:0000256" key="1">
    <source>
        <dbReference type="ARBA" id="ARBA00001974"/>
    </source>
</evidence>
<dbReference type="EC" id="1.4.3.-" evidence="10"/>
<comment type="catalytic activity">
    <reaction evidence="7">
        <text>benzylamine + O2 + H2O = benzaldehyde + H2O2 + NH4(+)</text>
        <dbReference type="Rhea" id="RHEA:59424"/>
        <dbReference type="ChEBI" id="CHEBI:15377"/>
        <dbReference type="ChEBI" id="CHEBI:15379"/>
        <dbReference type="ChEBI" id="CHEBI:16240"/>
        <dbReference type="ChEBI" id="CHEBI:17169"/>
        <dbReference type="ChEBI" id="CHEBI:28938"/>
        <dbReference type="ChEBI" id="CHEBI:225238"/>
    </reaction>
    <physiologicalReaction direction="left-to-right" evidence="7">
        <dbReference type="Rhea" id="RHEA:59425"/>
    </physiologicalReaction>
</comment>
<evidence type="ECO:0000256" key="9">
    <source>
        <dbReference type="PIRSR" id="PIRSR601613-1"/>
    </source>
</evidence>
<sequence length="369" mass="41255">MTVKQLIDQKCWTRYGKAAATAYVQGILTSEPHDISLLFFLWYLHSGGGTKRNIEFEAGGGQEMKFCGGSQTVSMKMAEHLGDRVKLNSCVVRIDECDDHIKVKCADGTEYRASFVISSAPPALLGKISFNPPLPPLKNQAIQRIPMGSIIKTITFYDRPFWREKGLAGYFNSDEGPVEEGYDDTKPDNSHPAIMGFILADKARQTTTLTKEERQKLVCEQYARIYDTSEALEPVLYREKNWMADEFSGGCYVGTFPPGVLTAYGKVLRMPFGRVHFAGTITATLWAGYMEGAIESGERAAMEVLCRLGKMTESETRKRLKLEGLESKFLEFSFMEKHLLPSVPTLLACSSLLSGAVVLSILWWKYCLK</sequence>
<keyword evidence="4 10" id="KW-0560">Oxidoreductase</keyword>
<dbReference type="InterPro" id="IPR002937">
    <property type="entry name" value="Amino_oxidase"/>
</dbReference>
<evidence type="ECO:0000256" key="7">
    <source>
        <dbReference type="ARBA" id="ARBA00049354"/>
    </source>
</evidence>
<dbReference type="InterPro" id="IPR050703">
    <property type="entry name" value="Flavin_MAO"/>
</dbReference>
<keyword evidence="10" id="KW-0472">Membrane</keyword>
<dbReference type="Pfam" id="PF01593">
    <property type="entry name" value="Amino_oxidase"/>
    <property type="match status" value="1"/>
</dbReference>